<evidence type="ECO:0000313" key="2">
    <source>
        <dbReference type="Proteomes" id="UP000188268"/>
    </source>
</evidence>
<proteinExistence type="predicted"/>
<comment type="caution">
    <text evidence="1">The sequence shown here is derived from an EMBL/GenBank/DDBJ whole genome shotgun (WGS) entry which is preliminary data.</text>
</comment>
<name>A0A1R3J395_COCAP</name>
<keyword evidence="2" id="KW-1185">Reference proteome</keyword>
<gene>
    <name evidence="1" type="ORF">CCACVL1_07925</name>
</gene>
<dbReference type="SUPFAM" id="SSF52058">
    <property type="entry name" value="L domain-like"/>
    <property type="match status" value="1"/>
</dbReference>
<organism evidence="1 2">
    <name type="scientific">Corchorus capsularis</name>
    <name type="common">Jute</name>
    <dbReference type="NCBI Taxonomy" id="210143"/>
    <lineage>
        <taxon>Eukaryota</taxon>
        <taxon>Viridiplantae</taxon>
        <taxon>Streptophyta</taxon>
        <taxon>Embryophyta</taxon>
        <taxon>Tracheophyta</taxon>
        <taxon>Spermatophyta</taxon>
        <taxon>Magnoliopsida</taxon>
        <taxon>eudicotyledons</taxon>
        <taxon>Gunneridae</taxon>
        <taxon>Pentapetalae</taxon>
        <taxon>rosids</taxon>
        <taxon>malvids</taxon>
        <taxon>Malvales</taxon>
        <taxon>Malvaceae</taxon>
        <taxon>Grewioideae</taxon>
        <taxon>Apeibeae</taxon>
        <taxon>Corchorus</taxon>
    </lineage>
</organism>
<accession>A0A1R3J395</accession>
<dbReference type="PANTHER" id="PTHR34630">
    <property type="entry name" value="OS11G0677101 PROTEIN"/>
    <property type="match status" value="1"/>
</dbReference>
<dbReference type="OMA" id="LTIERCC"/>
<dbReference type="PANTHER" id="PTHR34630:SF100">
    <property type="entry name" value="OS02G0118900 PROTEIN"/>
    <property type="match status" value="1"/>
</dbReference>
<dbReference type="STRING" id="210143.A0A1R3J395"/>
<dbReference type="EMBL" id="AWWV01008759">
    <property type="protein sequence ID" value="OMO89311.1"/>
    <property type="molecule type" value="Genomic_DNA"/>
</dbReference>
<dbReference type="Gramene" id="OMO89311">
    <property type="protein sequence ID" value="OMO89311"/>
    <property type="gene ID" value="CCACVL1_07925"/>
</dbReference>
<dbReference type="OrthoDB" id="983746at2759"/>
<dbReference type="Gene3D" id="3.80.10.10">
    <property type="entry name" value="Ribonuclease Inhibitor"/>
    <property type="match status" value="2"/>
</dbReference>
<reference evidence="1 2" key="1">
    <citation type="submission" date="2013-09" db="EMBL/GenBank/DDBJ databases">
        <title>Corchorus capsularis genome sequencing.</title>
        <authorList>
            <person name="Alam M."/>
            <person name="Haque M.S."/>
            <person name="Islam M.S."/>
            <person name="Emdad E.M."/>
            <person name="Islam M.M."/>
            <person name="Ahmed B."/>
            <person name="Halim A."/>
            <person name="Hossen Q.M.M."/>
            <person name="Hossain M.Z."/>
            <person name="Ahmed R."/>
            <person name="Khan M.M."/>
            <person name="Islam R."/>
            <person name="Rashid M.M."/>
            <person name="Khan S.A."/>
            <person name="Rahman M.S."/>
            <person name="Alam M."/>
        </authorList>
    </citation>
    <scope>NUCLEOTIDE SEQUENCE [LARGE SCALE GENOMIC DNA]</scope>
    <source>
        <strain evidence="2">cv. CVL-1</strain>
        <tissue evidence="1">Whole seedling</tissue>
    </source>
</reference>
<sequence length="360" mass="40927">MEGSDTRFVRENRGRRKTATWSVIQGSAYFAIPYKEKLPSNLEKSLSSHGNLPAKLQCLEIRDCQNLARLSSKNKLPHGLQRLQIDNCPKLTCLSSSRNLPVGLKELTISRCGNLLSITQGPSLLNNICLESLIISDCKKLHSLPEGLNGQENLKRVWIIYCPSLASVAESWSQAVRLKEFRLIGCHKLQASFYFKGLEELEISDCPGVTVSLDDRTRSLTSLYIADLNVYKPMAESGFHLFINLKRLTIERCCPDTISFPKYELRSIALTHLTLRDFPKLRFLSSNGFEYIGSSLKYLSIIECPKLRFLPRKDAIPNLVQLQIDDCPLLKKQLRHANSFERLKIAHVSYVQIDDLMLDR</sequence>
<protein>
    <submittedName>
        <fullName evidence="1">Putative disease resistance RPP13-like protein 1-like protein</fullName>
    </submittedName>
</protein>
<evidence type="ECO:0000313" key="1">
    <source>
        <dbReference type="EMBL" id="OMO89311.1"/>
    </source>
</evidence>
<dbReference type="Proteomes" id="UP000188268">
    <property type="component" value="Unassembled WGS sequence"/>
</dbReference>
<dbReference type="AlphaFoldDB" id="A0A1R3J395"/>
<dbReference type="InterPro" id="IPR032675">
    <property type="entry name" value="LRR_dom_sf"/>
</dbReference>